<evidence type="ECO:0000259" key="5">
    <source>
        <dbReference type="SMART" id="SM00903"/>
    </source>
</evidence>
<dbReference type="AlphaFoldDB" id="A0A917D0Q1"/>
<dbReference type="Pfam" id="PF01613">
    <property type="entry name" value="Flavin_Reduct"/>
    <property type="match status" value="1"/>
</dbReference>
<comment type="similarity">
    <text evidence="4">Belongs to the flavoredoxin family.</text>
</comment>
<dbReference type="InterPro" id="IPR002563">
    <property type="entry name" value="Flavin_Rdtase-like_dom"/>
</dbReference>
<dbReference type="SMART" id="SM00903">
    <property type="entry name" value="Flavin_Reduct"/>
    <property type="match status" value="1"/>
</dbReference>
<dbReference type="Proteomes" id="UP000644756">
    <property type="component" value="Unassembled WGS sequence"/>
</dbReference>
<dbReference type="PANTHER" id="PTHR33798:SF5">
    <property type="entry name" value="FLAVIN REDUCTASE LIKE DOMAIN-CONTAINING PROTEIN"/>
    <property type="match status" value="1"/>
</dbReference>
<reference evidence="6" key="1">
    <citation type="journal article" date="2014" name="Int. J. Syst. Evol. Microbiol.">
        <title>Complete genome sequence of Corynebacterium casei LMG S-19264T (=DSM 44701T), isolated from a smear-ripened cheese.</title>
        <authorList>
            <consortium name="US DOE Joint Genome Institute (JGI-PGF)"/>
            <person name="Walter F."/>
            <person name="Albersmeier A."/>
            <person name="Kalinowski J."/>
            <person name="Ruckert C."/>
        </authorList>
    </citation>
    <scope>NUCLEOTIDE SEQUENCE</scope>
    <source>
        <strain evidence="6">CGMCC 1.12987</strain>
    </source>
</reference>
<dbReference type="RefSeq" id="WP_188531170.1">
    <property type="nucleotide sequence ID" value="NZ_BMGR01000006.1"/>
</dbReference>
<protein>
    <submittedName>
        <fullName evidence="6">Flavin reductase</fullName>
    </submittedName>
</protein>
<keyword evidence="3" id="KW-0288">FMN</keyword>
<evidence type="ECO:0000256" key="1">
    <source>
        <dbReference type="ARBA" id="ARBA00001917"/>
    </source>
</evidence>
<dbReference type="PANTHER" id="PTHR33798">
    <property type="entry name" value="FLAVOPROTEIN OXYGENASE"/>
    <property type="match status" value="1"/>
</dbReference>
<proteinExistence type="inferred from homology"/>
<evidence type="ECO:0000256" key="2">
    <source>
        <dbReference type="ARBA" id="ARBA00022630"/>
    </source>
</evidence>
<gene>
    <name evidence="6" type="ORF">GCM10010916_20320</name>
</gene>
<dbReference type="EMBL" id="BMGR01000006">
    <property type="protein sequence ID" value="GGG03170.1"/>
    <property type="molecule type" value="Genomic_DNA"/>
</dbReference>
<name>A0A917D0Q1_9BACL</name>
<dbReference type="GO" id="GO:0010181">
    <property type="term" value="F:FMN binding"/>
    <property type="evidence" value="ECO:0007669"/>
    <property type="project" value="InterPro"/>
</dbReference>
<dbReference type="InterPro" id="IPR012349">
    <property type="entry name" value="Split_barrel_FMN-bd"/>
</dbReference>
<sequence>MISIDPAAQSERENYKLLIGGIIPRPIAFVTTRSKTGVVNAAPYSYFSIVSANPPMVSISVQRKNGLPKDTARNARDTGELVVHISDESYIEAINQTAASLPPDESEVEFAGLTAVPSDKVAVPGIAEAKIRMECILDRSIPLGGTADSPACDLLIARVVYFHIQEELYDDGHIDAQALRPVSRLAGSNYSKLGEMFSLERPD</sequence>
<organism evidence="6 7">
    <name type="scientific">Paenibacillus abyssi</name>
    <dbReference type="NCBI Taxonomy" id="1340531"/>
    <lineage>
        <taxon>Bacteria</taxon>
        <taxon>Bacillati</taxon>
        <taxon>Bacillota</taxon>
        <taxon>Bacilli</taxon>
        <taxon>Bacillales</taxon>
        <taxon>Paenibacillaceae</taxon>
        <taxon>Paenibacillus</taxon>
    </lineage>
</organism>
<comment type="cofactor">
    <cofactor evidence="1">
        <name>FMN</name>
        <dbReference type="ChEBI" id="CHEBI:58210"/>
    </cofactor>
</comment>
<evidence type="ECO:0000256" key="4">
    <source>
        <dbReference type="ARBA" id="ARBA00038054"/>
    </source>
</evidence>
<accession>A0A917D0Q1</accession>
<evidence type="ECO:0000313" key="6">
    <source>
        <dbReference type="EMBL" id="GGG03170.1"/>
    </source>
</evidence>
<keyword evidence="2" id="KW-0285">Flavoprotein</keyword>
<comment type="caution">
    <text evidence="6">The sequence shown here is derived from an EMBL/GenBank/DDBJ whole genome shotgun (WGS) entry which is preliminary data.</text>
</comment>
<dbReference type="Gene3D" id="2.30.110.10">
    <property type="entry name" value="Electron Transport, Fmn-binding Protein, Chain A"/>
    <property type="match status" value="1"/>
</dbReference>
<dbReference type="GO" id="GO:0016646">
    <property type="term" value="F:oxidoreductase activity, acting on the CH-NH group of donors, NAD or NADP as acceptor"/>
    <property type="evidence" value="ECO:0007669"/>
    <property type="project" value="UniProtKB-ARBA"/>
</dbReference>
<evidence type="ECO:0000313" key="7">
    <source>
        <dbReference type="Proteomes" id="UP000644756"/>
    </source>
</evidence>
<keyword evidence="7" id="KW-1185">Reference proteome</keyword>
<feature type="domain" description="Flavin reductase like" evidence="5">
    <location>
        <begin position="20"/>
        <end position="176"/>
    </location>
</feature>
<reference evidence="6" key="2">
    <citation type="submission" date="2020-09" db="EMBL/GenBank/DDBJ databases">
        <authorList>
            <person name="Sun Q."/>
            <person name="Zhou Y."/>
        </authorList>
    </citation>
    <scope>NUCLEOTIDE SEQUENCE</scope>
    <source>
        <strain evidence="6">CGMCC 1.12987</strain>
    </source>
</reference>
<evidence type="ECO:0000256" key="3">
    <source>
        <dbReference type="ARBA" id="ARBA00022643"/>
    </source>
</evidence>
<dbReference type="SUPFAM" id="SSF50475">
    <property type="entry name" value="FMN-binding split barrel"/>
    <property type="match status" value="1"/>
</dbReference>